<name>A0ABS3JST4_9BACT</name>
<dbReference type="RefSeq" id="WP_207332390.1">
    <property type="nucleotide sequence ID" value="NZ_JAFMYW010000011.1"/>
</dbReference>
<dbReference type="PANTHER" id="PTHR43217">
    <property type="entry name" value="SUCCINATE SEMIALDEHYDE DEHYDROGENASE [NAD(P)+] SAD"/>
    <property type="match status" value="1"/>
</dbReference>
<evidence type="ECO:0000259" key="2">
    <source>
        <dbReference type="Pfam" id="PF00171"/>
    </source>
</evidence>
<dbReference type="InterPro" id="IPR016163">
    <property type="entry name" value="Ald_DH_C"/>
</dbReference>
<feature type="domain" description="Aldehyde dehydrogenase" evidence="2">
    <location>
        <begin position="3"/>
        <end position="448"/>
    </location>
</feature>
<dbReference type="InterPro" id="IPR016161">
    <property type="entry name" value="Ald_DH/histidinol_DH"/>
</dbReference>
<comment type="caution">
    <text evidence="3">The sequence shown here is derived from an EMBL/GenBank/DDBJ whole genome shotgun (WGS) entry which is preliminary data.</text>
</comment>
<proteinExistence type="predicted"/>
<dbReference type="InterPro" id="IPR047110">
    <property type="entry name" value="GABD/Sad-like"/>
</dbReference>
<gene>
    <name evidence="3" type="ORF">J2I46_27910</name>
</gene>
<dbReference type="InterPro" id="IPR015590">
    <property type="entry name" value="Aldehyde_DH_dom"/>
</dbReference>
<dbReference type="PANTHER" id="PTHR43217:SF1">
    <property type="entry name" value="SUCCINATE SEMIALDEHYDE DEHYDROGENASE [NAD(P)+] SAD"/>
    <property type="match status" value="1"/>
</dbReference>
<evidence type="ECO:0000313" key="3">
    <source>
        <dbReference type="EMBL" id="MBO0952441.1"/>
    </source>
</evidence>
<dbReference type="Pfam" id="PF00171">
    <property type="entry name" value="Aldedh"/>
    <property type="match status" value="1"/>
</dbReference>
<organism evidence="3 4">
    <name type="scientific">Fibrella forsythiae</name>
    <dbReference type="NCBI Taxonomy" id="2817061"/>
    <lineage>
        <taxon>Bacteria</taxon>
        <taxon>Pseudomonadati</taxon>
        <taxon>Bacteroidota</taxon>
        <taxon>Cytophagia</taxon>
        <taxon>Cytophagales</taxon>
        <taxon>Spirosomataceae</taxon>
        <taxon>Fibrella</taxon>
    </lineage>
</organism>
<reference evidence="3 4" key="1">
    <citation type="submission" date="2021-03" db="EMBL/GenBank/DDBJ databases">
        <title>Fibrella sp. HMF5405 genome sequencing and assembly.</title>
        <authorList>
            <person name="Kang H."/>
            <person name="Kim H."/>
            <person name="Bae S."/>
            <person name="Joh K."/>
        </authorList>
    </citation>
    <scope>NUCLEOTIDE SEQUENCE [LARGE SCALE GENOMIC DNA]</scope>
    <source>
        <strain evidence="3 4">HMF5405</strain>
    </source>
</reference>
<keyword evidence="1" id="KW-0560">Oxidoreductase</keyword>
<keyword evidence="4" id="KW-1185">Reference proteome</keyword>
<dbReference type="Gene3D" id="3.40.605.10">
    <property type="entry name" value="Aldehyde Dehydrogenase, Chain A, domain 1"/>
    <property type="match status" value="1"/>
</dbReference>
<evidence type="ECO:0000256" key="1">
    <source>
        <dbReference type="ARBA" id="ARBA00023002"/>
    </source>
</evidence>
<accession>A0ABS3JST4</accession>
<evidence type="ECO:0000313" key="4">
    <source>
        <dbReference type="Proteomes" id="UP000664628"/>
    </source>
</evidence>
<dbReference type="EMBL" id="JAFMYW010000011">
    <property type="protein sequence ID" value="MBO0952441.1"/>
    <property type="molecule type" value="Genomic_DNA"/>
</dbReference>
<dbReference type="Proteomes" id="UP000664628">
    <property type="component" value="Unassembled WGS sequence"/>
</dbReference>
<dbReference type="SUPFAM" id="SSF53720">
    <property type="entry name" value="ALDH-like"/>
    <property type="match status" value="1"/>
</dbReference>
<dbReference type="Gene3D" id="3.40.309.10">
    <property type="entry name" value="Aldehyde Dehydrogenase, Chain A, domain 2"/>
    <property type="match status" value="1"/>
</dbReference>
<sequence>MIFTSINPYTAEPLAHYPAHTEAQTEKKLRTADHAFADWSMRPFAYRADCFKQLADVLRQKLDELALLMTHEMGKTLAESRAEIEKCAGQCVYYADRAEALLQPEDIPTEAQYSGVGYEPVGIVLGIMPWNFPFWQFFRYAVPALMAGNVTVLKPAPNVPGCGLAIEQAFREAGFPDGIMTCLLVDVPELKAIIADERIGMITLTGSERAGTSVAAIAGANVKKCVLELGGSDPLIVLADADLDAAAKAAVASRMGNAGQVCIAAKRWLVEAAVAAEFTGLVADLIRAIKQGNPLDPNVQMGPIARLDLADTLREQVATAQQQGALTLVGGQSNGTSFTPTLLTNVRPGNIVFQQETFGPVAALTVVRDANEAIRYANESRYGLSAALWTTDTDRATYLACQLRVGSVFINAVVRSDSRLPIGGVKKSGFGRELSAVGIREFCTTKTIYIA</sequence>
<dbReference type="InterPro" id="IPR016162">
    <property type="entry name" value="Ald_DH_N"/>
</dbReference>
<protein>
    <submittedName>
        <fullName evidence="3">Aldehyde dehydrogenase family protein</fullName>
    </submittedName>
</protein>